<dbReference type="PATRIC" id="fig|466.6.peg.3130"/>
<name>A0A0W0VVF1_9GAMM</name>
<dbReference type="AlphaFoldDB" id="A0A0W0VVF1"/>
<dbReference type="Gene3D" id="3.60.10.10">
    <property type="entry name" value="Endonuclease/exonuclease/phosphatase"/>
    <property type="match status" value="1"/>
</dbReference>
<dbReference type="InterPro" id="IPR036691">
    <property type="entry name" value="Endo/exonu/phosph_ase_sf"/>
</dbReference>
<proteinExistence type="predicted"/>
<sequence length="617" mass="69736">MPLKMRVFTLNCGNGSLGEQASTELVSQLSSSQADLFILNCQEIHFDWAIQALRQMADKKGLIVRASPHMVTHTKFGTHFHNKTGMMTLILHKKEVKIEAIESTVTRRGPKRLSSAFNKGGIFSRIRISKTIAGKAALFTIDNVNAHLDAFHDAVRAQDWANVHRLHRRKVTSWDELKEAIPHLICSGYDANTRNRFYADGNKTINRCAWEAPYDEDMQSLMIAPLGNVRESQFSTYRSNDPDILSKPAQNRKNRSKGGMLDIVAYTDLDAVKKQLASANLPLVQPSEISISAESNGSRDHNVIGSRIVIIDERKNDFDRVREVIACSLAGVAPQLAAHVLSDDFADSPAQREYLLTVYQHYLSPQGLLQKYLQLHAQRLQYLQDFEKQETVRGRDAFCKQMFYSPQPWFASHETDGFNTKEGLIQLANNQNCLLTLMALQSKFLNEAVSEKESEVLCTIVNKTLEKMPKNLALNEQQKWIKQTYQLLSVNKLLQEYDRHLTLEAGEGNVKPLGDIDPLLTHKKQKIADLESALLADTDPEQVITDLQTQLEQIKETLAEHRHNDFWSVLYRKLKEILTGASLARGGFFVVDVKKQIQSEDKSVAIMPFPVSVGRPE</sequence>
<comment type="caution">
    <text evidence="1">The sequence shown here is derived from an EMBL/GenBank/DDBJ whole genome shotgun (WGS) entry which is preliminary data.</text>
</comment>
<reference evidence="1 2" key="1">
    <citation type="submission" date="2015-11" db="EMBL/GenBank/DDBJ databases">
        <title>Genomic analysis of 38 Legionella species identifies large and diverse effector repertoires.</title>
        <authorList>
            <person name="Burstein D."/>
            <person name="Amaro F."/>
            <person name="Zusman T."/>
            <person name="Lifshitz Z."/>
            <person name="Cohen O."/>
            <person name="Gilbert J.A."/>
            <person name="Pupko T."/>
            <person name="Shuman H.A."/>
            <person name="Segal G."/>
        </authorList>
    </citation>
    <scope>NUCLEOTIDE SEQUENCE [LARGE SCALE GENOMIC DNA]</scope>
    <source>
        <strain evidence="1 2">PX-1-G2-E2</strain>
    </source>
</reference>
<dbReference type="OrthoDB" id="5635562at2"/>
<dbReference type="SUPFAM" id="SSF56219">
    <property type="entry name" value="DNase I-like"/>
    <property type="match status" value="1"/>
</dbReference>
<keyword evidence="2" id="KW-1185">Reference proteome</keyword>
<evidence type="ECO:0000313" key="2">
    <source>
        <dbReference type="Proteomes" id="UP000054908"/>
    </source>
</evidence>
<organism evidence="1 2">
    <name type="scientific">Legionella maceachernii</name>
    <dbReference type="NCBI Taxonomy" id="466"/>
    <lineage>
        <taxon>Bacteria</taxon>
        <taxon>Pseudomonadati</taxon>
        <taxon>Pseudomonadota</taxon>
        <taxon>Gammaproteobacteria</taxon>
        <taxon>Legionellales</taxon>
        <taxon>Legionellaceae</taxon>
        <taxon>Legionella</taxon>
    </lineage>
</organism>
<dbReference type="Proteomes" id="UP000054908">
    <property type="component" value="Unassembled WGS sequence"/>
</dbReference>
<dbReference type="STRING" id="466.Lmac_2920"/>
<accession>A0A0W0VVF1</accession>
<dbReference type="EMBL" id="LNYL01000051">
    <property type="protein sequence ID" value="KTD24047.1"/>
    <property type="molecule type" value="Genomic_DNA"/>
</dbReference>
<gene>
    <name evidence="1" type="ORF">Lmac_2920</name>
</gene>
<dbReference type="RefSeq" id="WP_058453598.1">
    <property type="nucleotide sequence ID" value="NZ_CAAAIB010000001.1"/>
</dbReference>
<evidence type="ECO:0000313" key="1">
    <source>
        <dbReference type="EMBL" id="KTD24047.1"/>
    </source>
</evidence>
<protein>
    <submittedName>
        <fullName evidence="1">Uncharacterized protein</fullName>
    </submittedName>
</protein>